<keyword evidence="3" id="KW-0539">Nucleus</keyword>
<dbReference type="AlphaFoldDB" id="A0A151WNK7"/>
<accession>A0A151WNK7</accession>
<evidence type="ECO:0000256" key="4">
    <source>
        <dbReference type="SAM" id="MobiDB-lite"/>
    </source>
</evidence>
<organism evidence="5 6">
    <name type="scientific">Mycetomoellerius zeteki</name>
    <dbReference type="NCBI Taxonomy" id="64791"/>
    <lineage>
        <taxon>Eukaryota</taxon>
        <taxon>Metazoa</taxon>
        <taxon>Ecdysozoa</taxon>
        <taxon>Arthropoda</taxon>
        <taxon>Hexapoda</taxon>
        <taxon>Insecta</taxon>
        <taxon>Pterygota</taxon>
        <taxon>Neoptera</taxon>
        <taxon>Endopterygota</taxon>
        <taxon>Hymenoptera</taxon>
        <taxon>Apocrita</taxon>
        <taxon>Aculeata</taxon>
        <taxon>Formicoidea</taxon>
        <taxon>Formicidae</taxon>
        <taxon>Myrmicinae</taxon>
        <taxon>Mycetomoellerius</taxon>
    </lineage>
</organism>
<dbReference type="PANTHER" id="PTHR46380:SF2">
    <property type="entry name" value="CYCLIN-D-BINDING MYB-LIKE TRANSCRIPTION FACTOR 1"/>
    <property type="match status" value="1"/>
</dbReference>
<protein>
    <submittedName>
        <fullName evidence="5">Uncharacterized protein</fullName>
    </submittedName>
</protein>
<keyword evidence="6" id="KW-1185">Reference proteome</keyword>
<dbReference type="KEGG" id="mzt:108728151"/>
<dbReference type="EMBL" id="KQ982907">
    <property type="protein sequence ID" value="KYQ49387.1"/>
    <property type="molecule type" value="Genomic_DNA"/>
</dbReference>
<name>A0A151WNK7_9HYME</name>
<reference evidence="5 6" key="1">
    <citation type="submission" date="2015-09" db="EMBL/GenBank/DDBJ databases">
        <title>Trachymyrmex zeteki WGS genome.</title>
        <authorList>
            <person name="Nygaard S."/>
            <person name="Hu H."/>
            <person name="Boomsma J."/>
            <person name="Zhang G."/>
        </authorList>
    </citation>
    <scope>NUCLEOTIDE SEQUENCE [LARGE SCALE GENOMIC DNA]</scope>
    <source>
        <strain evidence="5">Tzet28-1</strain>
        <tissue evidence="5">Whole body</tissue>
    </source>
</reference>
<evidence type="ECO:0000313" key="5">
    <source>
        <dbReference type="EMBL" id="KYQ49387.1"/>
    </source>
</evidence>
<gene>
    <name evidence="5" type="ORF">ALC60_11492</name>
</gene>
<evidence type="ECO:0000256" key="1">
    <source>
        <dbReference type="ARBA" id="ARBA00004123"/>
    </source>
</evidence>
<evidence type="ECO:0000256" key="2">
    <source>
        <dbReference type="ARBA" id="ARBA00023125"/>
    </source>
</evidence>
<evidence type="ECO:0000256" key="3">
    <source>
        <dbReference type="ARBA" id="ARBA00023242"/>
    </source>
</evidence>
<dbReference type="InterPro" id="IPR009057">
    <property type="entry name" value="Homeodomain-like_sf"/>
</dbReference>
<sequence>MAEILNATVIVDKHKNEEIKNSCKDKLPSYLESETTNDIVFTNVGNVHSTPDKDKILTQDFNNPIKYINKNTNSPHKNIYLFNQSLLKNSLFKSPVFKKLNKRANSVDTAQTDICSQRKRTISANSDSNISKSELYNTEDFESIDLLHDLDSVIKFENCRDTFLSTIMNTTQDDEGMNKDPVTDPLSISDCEKKDTDTLADSYSMSRKKRRIETRSQSQIKRQKSEYHFKKDKHKLNMEEKRVLKELNNFEEFEEMPLINIKKLLELHIKLIHKVPPQHKIELSGSHAPTKVEKRLFQKYGLIRKGSYRPIEDKIIRKNWKTFCKHHDWDPKNPMPFLYWRHNGRYYINDIEERQKFVQFLANELPWRTLYSVYSRFKVLYCNKITYSRYTTREDKKILTYIENEHLDKRYTKYSELAKLLRRTGRSVFKRYQYLKNQTLNKSETELLVDVKWTLPLIKIFIKTLLSVTVSKDIKELKDAKFPKPVWQKMEEKLNIRESALRTFWQHQLHLQLFSMGPIYLNDIKIQLIEYMYSKGISNTREIIWPNVAQHFDGATAVFLCKVFFYLVQECNMTDTNNFADVVEHLYHTKIPKIKNAYTDKFLPRIIYENGKISLLNTETSN</sequence>
<dbReference type="GO" id="GO:0005634">
    <property type="term" value="C:nucleus"/>
    <property type="evidence" value="ECO:0007669"/>
    <property type="project" value="UniProtKB-SubCell"/>
</dbReference>
<dbReference type="GO" id="GO:0000978">
    <property type="term" value="F:RNA polymerase II cis-regulatory region sequence-specific DNA binding"/>
    <property type="evidence" value="ECO:0007669"/>
    <property type="project" value="TreeGrafter"/>
</dbReference>
<feature type="region of interest" description="Disordered" evidence="4">
    <location>
        <begin position="202"/>
        <end position="223"/>
    </location>
</feature>
<dbReference type="OrthoDB" id="5812619at2759"/>
<dbReference type="SUPFAM" id="SSF46689">
    <property type="entry name" value="Homeodomain-like"/>
    <property type="match status" value="1"/>
</dbReference>
<dbReference type="GO" id="GO:0000981">
    <property type="term" value="F:DNA-binding transcription factor activity, RNA polymerase II-specific"/>
    <property type="evidence" value="ECO:0007669"/>
    <property type="project" value="TreeGrafter"/>
</dbReference>
<evidence type="ECO:0000313" key="6">
    <source>
        <dbReference type="Proteomes" id="UP000075809"/>
    </source>
</evidence>
<dbReference type="InterPro" id="IPR051651">
    <property type="entry name" value="DMTF1_DNA-bind_reg"/>
</dbReference>
<dbReference type="Proteomes" id="UP000075809">
    <property type="component" value="Unassembled WGS sequence"/>
</dbReference>
<proteinExistence type="predicted"/>
<keyword evidence="2" id="KW-0238">DNA-binding</keyword>
<dbReference type="PANTHER" id="PTHR46380">
    <property type="entry name" value="CYCLIN-D-BINDING MYB-LIKE TRANSCRIPTION FACTOR 1"/>
    <property type="match status" value="1"/>
</dbReference>
<dbReference type="STRING" id="64791.A0A151WNK7"/>
<comment type="subcellular location">
    <subcellularLocation>
        <location evidence="1">Nucleus</location>
    </subcellularLocation>
</comment>